<keyword evidence="2" id="KW-1185">Reference proteome</keyword>
<evidence type="ECO:0000313" key="2">
    <source>
        <dbReference type="Proteomes" id="UP000297527"/>
    </source>
</evidence>
<dbReference type="EMBL" id="PQXN01000104">
    <property type="protein sequence ID" value="TGO54643.1"/>
    <property type="molecule type" value="Genomic_DNA"/>
</dbReference>
<organism evidence="1 2">
    <name type="scientific">Botryotinia convoluta</name>
    <dbReference type="NCBI Taxonomy" id="54673"/>
    <lineage>
        <taxon>Eukaryota</taxon>
        <taxon>Fungi</taxon>
        <taxon>Dikarya</taxon>
        <taxon>Ascomycota</taxon>
        <taxon>Pezizomycotina</taxon>
        <taxon>Leotiomycetes</taxon>
        <taxon>Helotiales</taxon>
        <taxon>Sclerotiniaceae</taxon>
        <taxon>Botryotinia</taxon>
    </lineage>
</organism>
<proteinExistence type="predicted"/>
<reference evidence="1 2" key="1">
    <citation type="submission" date="2017-12" db="EMBL/GenBank/DDBJ databases">
        <title>Comparative genomics of Botrytis spp.</title>
        <authorList>
            <person name="Valero-Jimenez C.A."/>
            <person name="Tapia P."/>
            <person name="Veloso J."/>
            <person name="Silva-Moreno E."/>
            <person name="Staats M."/>
            <person name="Valdes J.H."/>
            <person name="Van Kan J.A.L."/>
        </authorList>
    </citation>
    <scope>NUCLEOTIDE SEQUENCE [LARGE SCALE GENOMIC DNA]</scope>
    <source>
        <strain evidence="1 2">MUCL11595</strain>
    </source>
</reference>
<comment type="caution">
    <text evidence="1">The sequence shown here is derived from an EMBL/GenBank/DDBJ whole genome shotgun (WGS) entry which is preliminary data.</text>
</comment>
<sequence>MEEASRTVYVGLSRSSAISTSPVLARFWRRNTVPIIRIDIAKGECETKAFQKLQLFGFWKCTCVG</sequence>
<dbReference type="Proteomes" id="UP000297527">
    <property type="component" value="Unassembled WGS sequence"/>
</dbReference>
<name>A0A4Z1ICW6_9HELO</name>
<dbReference type="AlphaFoldDB" id="A0A4Z1ICW6"/>
<accession>A0A4Z1ICW6</accession>
<evidence type="ECO:0000313" key="1">
    <source>
        <dbReference type="EMBL" id="TGO54643.1"/>
    </source>
</evidence>
<protein>
    <submittedName>
        <fullName evidence="1">Uncharacterized protein</fullName>
    </submittedName>
</protein>
<gene>
    <name evidence="1" type="ORF">BCON_0104g00400</name>
</gene>